<organism evidence="1 2">
    <name type="scientific">Pleurotus cornucopiae</name>
    <name type="common">Cornucopia mushroom</name>
    <dbReference type="NCBI Taxonomy" id="5321"/>
    <lineage>
        <taxon>Eukaryota</taxon>
        <taxon>Fungi</taxon>
        <taxon>Dikarya</taxon>
        <taxon>Basidiomycota</taxon>
        <taxon>Agaricomycotina</taxon>
        <taxon>Agaricomycetes</taxon>
        <taxon>Agaricomycetidae</taxon>
        <taxon>Agaricales</taxon>
        <taxon>Pleurotineae</taxon>
        <taxon>Pleurotaceae</taxon>
        <taxon>Pleurotus</taxon>
    </lineage>
</organism>
<comment type="caution">
    <text evidence="1">The sequence shown here is derived from an EMBL/GenBank/DDBJ whole genome shotgun (WGS) entry which is preliminary data.</text>
</comment>
<dbReference type="EMBL" id="WQMT02000002">
    <property type="protein sequence ID" value="KAG9227087.1"/>
    <property type="molecule type" value="Genomic_DNA"/>
</dbReference>
<evidence type="ECO:0000313" key="2">
    <source>
        <dbReference type="Proteomes" id="UP000824881"/>
    </source>
</evidence>
<gene>
    <name evidence="1" type="ORF">CCMSSC00406_0008287</name>
</gene>
<name>A0ACB7J999_PLECO</name>
<dbReference type="Proteomes" id="UP000824881">
    <property type="component" value="Unassembled WGS sequence"/>
</dbReference>
<reference evidence="1 2" key="1">
    <citation type="journal article" date="2021" name="Appl. Environ. Microbiol.">
        <title>Genetic linkage and physical mapping for an oyster mushroom Pleurotus cornucopiae and QTL analysis for the trait cap color.</title>
        <authorList>
            <person name="Zhang Y."/>
            <person name="Gao W."/>
            <person name="Sonnenberg A."/>
            <person name="Chen Q."/>
            <person name="Zhang J."/>
            <person name="Huang C."/>
        </authorList>
    </citation>
    <scope>NUCLEOTIDE SEQUENCE [LARGE SCALE GENOMIC DNA]</scope>
    <source>
        <strain evidence="1">CCMSSC00406</strain>
    </source>
</reference>
<protein>
    <submittedName>
        <fullName evidence="1">Uncharacterized protein</fullName>
    </submittedName>
</protein>
<sequence length="856" mass="92177">MCSGKRDKCGHHDAPSPFSINWSSLPPLSTGATHITSGMFATVNPTTLPTPGIGGHGYSAKSFAMQIPKGFRMFKPPTMTSFPYASATAKFDVGYRPSTFSMGGDARPNPAWTSHRQDVDARMFSTGFYNHIQPSIATASLSSNMRTYDTRSGNTLPYYPIYQDPTKDTYIYERSDTYSLSEIDTPPAASSAFSPALSTDSTTSVKSSELPDRSLSRSSQRAVGPSGGSGSSNPSAIQRQPSSSATSTSNALSIVRVASSRGSSQPESTIISSHSSAPSANERPRTPNYLSQPAMRPTGQPLGNQYTNGFQAAPQMARAQSNSWKDYVEESILDQSSETARLNATLNARESARASMLYAQDELPEDHTDYQSIPQVPLPPDDVGQYAPVMSSSPDSYFPHVADTGSRRTSPVSPNQPRQQPRRTSPQQTHVSPTGSLVPYQPSADRLSQEDEPFIPPLSYDNAASYITADPGLQASAASLPGGVQYSRNPAPSTSSVSSGSSSGSGRMASFPAQPPMPVGQTGSNVFSQNDQQRYSQNLASGYNNVQQSTFRPEQERPLPVPPTVAPIPERGFAFPQSASSSHRSRSRTPSVSPPPIVPPEGGRVRKDSIAVETVRLMKKKERPPSTSPPLDDQSRRRPGSASNPAMPLSTNLSQAAASAAGVVSQQPLVRSPTNPPPTWPSNGVSFQVTGIPPPTTQPSARQVANTLVPTGTPASRRPLPGPRRMNSDPVPPSAPRIPPPPRRNTGGEQLLQPDADKCVLARLRVRWNETLICPSPIKPGDRRKGWFNRRGDQLWTNDGSYKPASPGEEYPVDLDSYPEYGIGWMNESGIRIDMEHRLIPKAPLRSALKQTQPQV</sequence>
<proteinExistence type="predicted"/>
<keyword evidence="2" id="KW-1185">Reference proteome</keyword>
<evidence type="ECO:0000313" key="1">
    <source>
        <dbReference type="EMBL" id="KAG9227087.1"/>
    </source>
</evidence>
<accession>A0ACB7J999</accession>